<proteinExistence type="predicted"/>
<organism evidence="1 2">
    <name type="scientific">Trichothecium roseum</name>
    <dbReference type="NCBI Taxonomy" id="47278"/>
    <lineage>
        <taxon>Eukaryota</taxon>
        <taxon>Fungi</taxon>
        <taxon>Dikarya</taxon>
        <taxon>Ascomycota</taxon>
        <taxon>Pezizomycotina</taxon>
        <taxon>Sordariomycetes</taxon>
        <taxon>Hypocreomycetidae</taxon>
        <taxon>Hypocreales</taxon>
        <taxon>Hypocreales incertae sedis</taxon>
        <taxon>Trichothecium</taxon>
    </lineage>
</organism>
<sequence length="792" mass="86834">MAPTPYAKQGPGALVPSTDTARGRPRRRFKKRTGALLSSLLLALAVSFAFFQQRIRWAIFPPHAPQPDTTHASKPPSFPYERYADENGRYLIGVGKGDITGPVVEVHLMGYASSEQIGSGLRQRLYSRAFIVRSLENPTDSIIYIVSDIHSGDTAVRYGILAGLQQLGPEYSMYGHDSLAFTGTHSHSGPGGWLNYLLPQLSTKGFDQQSYKAIVDGSLLAIQRAHRSLQPGSLSVAKAKLGGVSINRSLYSYFANPEAERSKYNASVEDDGSTDNEMTLLRFQRASDKKNIGLLTWFPTHGTSMLGNNTLISGDNKGVAADLVEKAMREDGSAAEGFVAGFSQANMGDISPNVLGAYCEDGSGDTCHFRTSTCSDGLANKCQARGPFFREQDNGASSCFEIGKRQFEGALGIYHSAEDSFQELRGPIKGVHRFYDMSGFEFILPDGRQAKTCPAALGYSFPAGTTDGAGPYDFIQHLSNGSNTSPVWRVVPKLLRRPSHEQEDCQHPKPILLNLGGFQVPYEWMPSIIDTQTLRIGSMMIIVSPSEATTMAGRRWKEAVAKRVTEMWEDELKGQDPLVVLGGPGNTYAHYVTTEEEYRIQRFEGAATIFGQHTLAAYMNRSLELLPHLASGARPETDANRGPLLAPDHSTCSFSLITGVVRDGTPWSKSFGDVKLDIAGDSLRRGETVSALFVAANPRNNLRLEQTFAAVQHRRHEGGQWETVRDDSDWSLVFSWRRTSELLGTSEAKVTWEIEDSAEAGEYRLVYYGDAKSVSGRLTPFRGKSSVFGLVD</sequence>
<dbReference type="EMBL" id="CM047943">
    <property type="protein sequence ID" value="KAI9900369.1"/>
    <property type="molecule type" value="Genomic_DNA"/>
</dbReference>
<reference evidence="1" key="1">
    <citation type="submission" date="2022-10" db="EMBL/GenBank/DDBJ databases">
        <title>Complete Genome of Trichothecium roseum strain YXFP-22015, a Plant Pathogen Isolated from Citrus.</title>
        <authorList>
            <person name="Wang Y."/>
            <person name="Zhu L."/>
        </authorList>
    </citation>
    <scope>NUCLEOTIDE SEQUENCE</scope>
    <source>
        <strain evidence="1">YXFP-22015</strain>
    </source>
</reference>
<gene>
    <name evidence="1" type="ORF">N3K66_004631</name>
</gene>
<accession>A0ACC0V1Q1</accession>
<dbReference type="Proteomes" id="UP001163324">
    <property type="component" value="Chromosome 4"/>
</dbReference>
<evidence type="ECO:0000313" key="2">
    <source>
        <dbReference type="Proteomes" id="UP001163324"/>
    </source>
</evidence>
<protein>
    <submittedName>
        <fullName evidence="1">Uncharacterized protein</fullName>
    </submittedName>
</protein>
<evidence type="ECO:0000313" key="1">
    <source>
        <dbReference type="EMBL" id="KAI9900369.1"/>
    </source>
</evidence>
<keyword evidence="2" id="KW-1185">Reference proteome</keyword>
<name>A0ACC0V1Q1_9HYPO</name>
<comment type="caution">
    <text evidence="1">The sequence shown here is derived from an EMBL/GenBank/DDBJ whole genome shotgun (WGS) entry which is preliminary data.</text>
</comment>